<dbReference type="PANTHER" id="PTHR42953">
    <property type="entry name" value="HIGH-AFFINITY ZINC UPTAKE SYSTEM PROTEIN ZNUA-RELATED"/>
    <property type="match status" value="1"/>
</dbReference>
<dbReference type="PROSITE" id="PS51257">
    <property type="entry name" value="PROKAR_LIPOPROTEIN"/>
    <property type="match status" value="1"/>
</dbReference>
<dbReference type="eggNOG" id="COG0803">
    <property type="taxonomic scope" value="Bacteria"/>
</dbReference>
<comment type="similarity">
    <text evidence="1">Belongs to the bacterial solute-binding protein 9 family.</text>
</comment>
<evidence type="ECO:0000256" key="3">
    <source>
        <dbReference type="ARBA" id="ARBA00022729"/>
    </source>
</evidence>
<dbReference type="KEGG" id="rbc:BN938_1188"/>
<dbReference type="SUPFAM" id="SSF53807">
    <property type="entry name" value="Helical backbone' metal receptor"/>
    <property type="match status" value="1"/>
</dbReference>
<dbReference type="InterPro" id="IPR050492">
    <property type="entry name" value="Bact_metal-bind_prot9"/>
</dbReference>
<dbReference type="PANTHER" id="PTHR42953:SF3">
    <property type="entry name" value="HIGH-AFFINITY ZINC UPTAKE SYSTEM PROTEIN ZNUA"/>
    <property type="match status" value="1"/>
</dbReference>
<dbReference type="Gene3D" id="3.40.50.1980">
    <property type="entry name" value="Nitrogenase molybdenum iron protein domain"/>
    <property type="match status" value="2"/>
</dbReference>
<gene>
    <name evidence="4" type="ORF">BN938_1188</name>
</gene>
<reference evidence="4 5" key="1">
    <citation type="journal article" date="2015" name="Genome Announc.">
        <title>Complete Genome Sequence of the Novel Leech Symbiont Mucinivorans hirudinis M3T.</title>
        <authorList>
            <person name="Nelson M.C."/>
            <person name="Bomar L."/>
            <person name="Graf J."/>
        </authorList>
    </citation>
    <scope>NUCLEOTIDE SEQUENCE [LARGE SCALE GENOMIC DNA]</scope>
    <source>
        <strain evidence="5">M3</strain>
    </source>
</reference>
<dbReference type="InterPro" id="IPR006127">
    <property type="entry name" value="ZnuA-like"/>
</dbReference>
<name>A0A060R7P5_9BACT</name>
<dbReference type="Proteomes" id="UP000027616">
    <property type="component" value="Chromosome I"/>
</dbReference>
<evidence type="ECO:0000256" key="2">
    <source>
        <dbReference type="ARBA" id="ARBA00022448"/>
    </source>
</evidence>
<evidence type="ECO:0000256" key="1">
    <source>
        <dbReference type="ARBA" id="ARBA00011028"/>
    </source>
</evidence>
<dbReference type="AlphaFoldDB" id="A0A060R7P5"/>
<dbReference type="OrthoDB" id="9810636at2"/>
<keyword evidence="2" id="KW-0813">Transport</keyword>
<dbReference type="HOGENOM" id="CLU_016838_1_0_10"/>
<organism evidence="4 5">
    <name type="scientific">Mucinivorans hirudinis</name>
    <dbReference type="NCBI Taxonomy" id="1433126"/>
    <lineage>
        <taxon>Bacteria</taxon>
        <taxon>Pseudomonadati</taxon>
        <taxon>Bacteroidota</taxon>
        <taxon>Bacteroidia</taxon>
        <taxon>Bacteroidales</taxon>
        <taxon>Rikenellaceae</taxon>
        <taxon>Mucinivorans</taxon>
    </lineage>
</organism>
<dbReference type="GO" id="GO:0030001">
    <property type="term" value="P:metal ion transport"/>
    <property type="evidence" value="ECO:0007669"/>
    <property type="project" value="InterPro"/>
</dbReference>
<evidence type="ECO:0000313" key="4">
    <source>
        <dbReference type="EMBL" id="CDN31282.1"/>
    </source>
</evidence>
<keyword evidence="5" id="KW-1185">Reference proteome</keyword>
<proteinExistence type="inferred from homology"/>
<accession>A0A060R7P5</accession>
<dbReference type="Pfam" id="PF01297">
    <property type="entry name" value="ZnuA"/>
    <property type="match status" value="1"/>
</dbReference>
<keyword evidence="3" id="KW-0732">Signal</keyword>
<sequence>MKIALLIISISLIACSTKDKPAVGVSVSIPPLAYLVERIADTTVAVNILVPETTSPETFEPTPRQLKEISQSRIYISIGLIDFERELNKSITKLSDSLQVVDLSDGVGVMAGSCSHADHAGHIHGIDPHTWLSPRLMRGFSQKIAAELCKIFPKNKELYNNNLKTLIGEIDSLDSYIISKKLKSFAIGHPSLTYFARDYGIEQFAIEVEGKEPSATQMREIIDRLKKNNIKVIVYNRRLAPAAAETIARETGTATFDFDPLARDWLINMYRVVDVL</sequence>
<evidence type="ECO:0000313" key="5">
    <source>
        <dbReference type="Proteomes" id="UP000027616"/>
    </source>
</evidence>
<protein>
    <submittedName>
        <fullName evidence="4">Zinc ABC transporter</fullName>
    </submittedName>
</protein>
<dbReference type="GO" id="GO:0046872">
    <property type="term" value="F:metal ion binding"/>
    <property type="evidence" value="ECO:0007669"/>
    <property type="project" value="InterPro"/>
</dbReference>
<dbReference type="EMBL" id="HG934468">
    <property type="protein sequence ID" value="CDN31282.1"/>
    <property type="molecule type" value="Genomic_DNA"/>
</dbReference>
<dbReference type="STRING" id="1433126.BN938_1188"/>